<dbReference type="SUPFAM" id="SSF57997">
    <property type="entry name" value="Tropomyosin"/>
    <property type="match status" value="1"/>
</dbReference>
<evidence type="ECO:0000313" key="4">
    <source>
        <dbReference type="Proteomes" id="UP000735302"/>
    </source>
</evidence>
<evidence type="ECO:0000256" key="1">
    <source>
        <dbReference type="SAM" id="Coils"/>
    </source>
</evidence>
<feature type="region of interest" description="Disordered" evidence="2">
    <location>
        <begin position="336"/>
        <end position="362"/>
    </location>
</feature>
<feature type="region of interest" description="Disordered" evidence="2">
    <location>
        <begin position="32"/>
        <end position="82"/>
    </location>
</feature>
<feature type="coiled-coil region" evidence="1">
    <location>
        <begin position="124"/>
        <end position="186"/>
    </location>
</feature>
<gene>
    <name evidence="3" type="ORF">PoB_004846700</name>
</gene>
<dbReference type="PANTHER" id="PTHR34479:SF1">
    <property type="entry name" value="COILED-COIL DOMAIN-CONTAINING PROTEIN 30"/>
    <property type="match status" value="1"/>
</dbReference>
<feature type="compositionally biased region" description="Low complexity" evidence="2">
    <location>
        <begin position="794"/>
        <end position="810"/>
    </location>
</feature>
<keyword evidence="4" id="KW-1185">Reference proteome</keyword>
<dbReference type="InterPro" id="IPR052825">
    <property type="entry name" value="CCD-Prefoldin_beta-like"/>
</dbReference>
<feature type="coiled-coil region" evidence="1">
    <location>
        <begin position="460"/>
        <end position="525"/>
    </location>
</feature>
<feature type="compositionally biased region" description="Basic and acidic residues" evidence="2">
    <location>
        <begin position="825"/>
        <end position="836"/>
    </location>
</feature>
<dbReference type="InterPro" id="IPR031476">
    <property type="entry name" value="DUF4686"/>
</dbReference>
<evidence type="ECO:0000313" key="3">
    <source>
        <dbReference type="EMBL" id="GFO21962.1"/>
    </source>
</evidence>
<feature type="compositionally biased region" description="Polar residues" evidence="2">
    <location>
        <begin position="761"/>
        <end position="778"/>
    </location>
</feature>
<dbReference type="AlphaFoldDB" id="A0AAV4BSK8"/>
<sequence length="931" mass="107776">MSLEKRVQALQDDLFAAQDELQAFQDRYDEVVHESEDAKDEVRHLREQVSNLKAESQRQARSRSRSRSPPSSRHEEDLETSLISTTTKLQETLNELNLVKSQLCQNQQDLATSRVDIGNSRQEVDLLKQSLEMATKHLDESEDELQTYKQELAHTQETLEVTKAQLKERQAKLDAVVAERDEIQRDLDTMYDEQQMRVTPRPLDPALYGSEEREEHVGRISTLEKLSRQLELDNREMARKLADTMAKSESLEEQLGREKLRHTDKYQHSSRYTEQLEHDMDSANKHIRQLREELQQQHTKNFKLEADNLGLSAKYESTISRLEQDIKDLKHRHRQELDSLSERMEASSSEARDMRSQKRDVDQELTRLRQEVSHLKSDKEQLENHLQAESKIKLDLQNRNSVMDNEMTKVWSQVRSLMEKNADLESTNRNQGQDNTMKETKLRQVEAALSQKEATYEASTKALVLRAETAENKCKSLQRELEEVTRKLVQVESQLTQADTGRLQLEDSRDKLVAIRNQLEGEKLQRTLLDQTVAELKHQVALLKQRESKVTTENKDLQHTILDLESRLNELKDTTAKVNFDTQPHHKATDVGTRSLMDQIARLQREVKELQFELYNVSERRDVDVKRYEERKHRTKAKLMKAREFYTNERSKYMDHMKHLDEDLRLTRATLTKELEWREKMDDNYKTLMREKRDLISQLAEGGEKLRDRSRALSMAQVRIQYLEEETSGLQARLQNVTQQKQGLEKLLREQGRREKLRMASPTTEQHTSGTSGLGNSLDSRWGSCDRLDSLNHSHSWGGSGVRVGSSLGRPVTSGRGAGSGSAGDLRDGREDKYDDREQDYDGEVNVRGSVDSGRDRIVLSNNVRNSEIINNNTSDQIKNSAGSGMSLRMSADAGVVIIPQEHDDYAMYTEIDDVRRHDDNFYDDGDEFHA</sequence>
<dbReference type="Proteomes" id="UP000735302">
    <property type="component" value="Unassembled WGS sequence"/>
</dbReference>
<name>A0AAV4BSK8_9GAST</name>
<reference evidence="3 4" key="1">
    <citation type="journal article" date="2021" name="Elife">
        <title>Chloroplast acquisition without the gene transfer in kleptoplastic sea slugs, Plakobranchus ocellatus.</title>
        <authorList>
            <person name="Maeda T."/>
            <person name="Takahashi S."/>
            <person name="Yoshida T."/>
            <person name="Shimamura S."/>
            <person name="Takaki Y."/>
            <person name="Nagai Y."/>
            <person name="Toyoda A."/>
            <person name="Suzuki Y."/>
            <person name="Arimoto A."/>
            <person name="Ishii H."/>
            <person name="Satoh N."/>
            <person name="Nishiyama T."/>
            <person name="Hasebe M."/>
            <person name="Maruyama T."/>
            <person name="Minagawa J."/>
            <person name="Obokata J."/>
            <person name="Shigenobu S."/>
        </authorList>
    </citation>
    <scope>NUCLEOTIDE SEQUENCE [LARGE SCALE GENOMIC DNA]</scope>
</reference>
<dbReference type="Pfam" id="PF15742">
    <property type="entry name" value="DUF4686"/>
    <property type="match status" value="1"/>
</dbReference>
<feature type="region of interest" description="Disordered" evidence="2">
    <location>
        <begin position="794"/>
        <end position="840"/>
    </location>
</feature>
<proteinExistence type="predicted"/>
<feature type="compositionally biased region" description="Basic and acidic residues" evidence="2">
    <location>
        <begin position="32"/>
        <end position="47"/>
    </location>
</feature>
<protein>
    <submittedName>
        <fullName evidence="3">Transporter</fullName>
    </submittedName>
</protein>
<comment type="caution">
    <text evidence="3">The sequence shown here is derived from an EMBL/GenBank/DDBJ whole genome shotgun (WGS) entry which is preliminary data.</text>
</comment>
<keyword evidence="1" id="KW-0175">Coiled coil</keyword>
<feature type="region of interest" description="Disordered" evidence="2">
    <location>
        <begin position="750"/>
        <end position="778"/>
    </location>
</feature>
<dbReference type="PANTHER" id="PTHR34479">
    <property type="entry name" value="COILED-COIL DOMAIN-CONTAINING PROTEIN 30"/>
    <property type="match status" value="1"/>
</dbReference>
<dbReference type="EMBL" id="BLXT01005315">
    <property type="protein sequence ID" value="GFO21962.1"/>
    <property type="molecule type" value="Genomic_DNA"/>
</dbReference>
<organism evidence="3 4">
    <name type="scientific">Plakobranchus ocellatus</name>
    <dbReference type="NCBI Taxonomy" id="259542"/>
    <lineage>
        <taxon>Eukaryota</taxon>
        <taxon>Metazoa</taxon>
        <taxon>Spiralia</taxon>
        <taxon>Lophotrochozoa</taxon>
        <taxon>Mollusca</taxon>
        <taxon>Gastropoda</taxon>
        <taxon>Heterobranchia</taxon>
        <taxon>Euthyneura</taxon>
        <taxon>Panpulmonata</taxon>
        <taxon>Sacoglossa</taxon>
        <taxon>Placobranchoidea</taxon>
        <taxon>Plakobranchidae</taxon>
        <taxon>Plakobranchus</taxon>
    </lineage>
</organism>
<evidence type="ECO:0000256" key="2">
    <source>
        <dbReference type="SAM" id="MobiDB-lite"/>
    </source>
</evidence>
<accession>A0AAV4BSK8</accession>
<feature type="coiled-coil region" evidence="1">
    <location>
        <begin position="554"/>
        <end position="620"/>
    </location>
</feature>